<proteinExistence type="predicted"/>
<accession>A0A542ZPD0</accession>
<evidence type="ECO:0000256" key="1">
    <source>
        <dbReference type="SAM" id="SignalP"/>
    </source>
</evidence>
<evidence type="ECO:0000313" key="3">
    <source>
        <dbReference type="Proteomes" id="UP000315389"/>
    </source>
</evidence>
<name>A0A542ZPD0_RARFA</name>
<protein>
    <recommendedName>
        <fullName evidence="4">CARDB domain-containing protein</fullName>
    </recommendedName>
</protein>
<evidence type="ECO:0008006" key="4">
    <source>
        <dbReference type="Google" id="ProtNLM"/>
    </source>
</evidence>
<reference evidence="2 3" key="1">
    <citation type="submission" date="2019-06" db="EMBL/GenBank/DDBJ databases">
        <title>Sequencing the genomes of 1000 actinobacteria strains.</title>
        <authorList>
            <person name="Klenk H.-P."/>
        </authorList>
    </citation>
    <scope>NUCLEOTIDE SEQUENCE [LARGE SCALE GENOMIC DNA]</scope>
    <source>
        <strain evidence="2 3">DSM 4813</strain>
    </source>
</reference>
<organism evidence="2 3">
    <name type="scientific">Rarobacter faecitabidus</name>
    <dbReference type="NCBI Taxonomy" id="13243"/>
    <lineage>
        <taxon>Bacteria</taxon>
        <taxon>Bacillati</taxon>
        <taxon>Actinomycetota</taxon>
        <taxon>Actinomycetes</taxon>
        <taxon>Micrococcales</taxon>
        <taxon>Rarobacteraceae</taxon>
        <taxon>Rarobacter</taxon>
    </lineage>
</organism>
<dbReference type="InterPro" id="IPR013783">
    <property type="entry name" value="Ig-like_fold"/>
</dbReference>
<comment type="caution">
    <text evidence="2">The sequence shown here is derived from an EMBL/GenBank/DDBJ whole genome shotgun (WGS) entry which is preliminary data.</text>
</comment>
<keyword evidence="1" id="KW-0732">Signal</keyword>
<feature type="signal peptide" evidence="1">
    <location>
        <begin position="1"/>
        <end position="25"/>
    </location>
</feature>
<feature type="chain" id="PRO_5038972510" description="CARDB domain-containing protein" evidence="1">
    <location>
        <begin position="26"/>
        <end position="497"/>
    </location>
</feature>
<dbReference type="EMBL" id="VFOS01000002">
    <property type="protein sequence ID" value="TQL62070.1"/>
    <property type="molecule type" value="Genomic_DNA"/>
</dbReference>
<dbReference type="Gene3D" id="2.60.40.10">
    <property type="entry name" value="Immunoglobulins"/>
    <property type="match status" value="1"/>
</dbReference>
<dbReference type="Proteomes" id="UP000315389">
    <property type="component" value="Unassembled WGS sequence"/>
</dbReference>
<dbReference type="AlphaFoldDB" id="A0A542ZPD0"/>
<keyword evidence="3" id="KW-1185">Reference proteome</keyword>
<sequence>MTFGRRMKAASLAVSVMLLSSMTMAGTAQAREVVVARTAEISFSYGDPPVGSPKVESVQVRQDVTASTVTSTIKYETVVPSGDITDTQVYFGTFDGTVCRASFAMAGRPGQSGHHAAFLPSTAVTSSITVSGTTTTVRASGNAKLGSTKWTCVYFVTVKEGTSYQTGSWERLDEQSVEIPELAIQTDATVAAKNGKWAKVKVKVQNASRATAKNVTVKLSGSKLKLSAKTVKFSSIGPWKVVTKTIKVRLTGNKTRKLKIKANVPGGVGDSSSVQVLRYKKTTTLKSLAGRYFWGADSSLDQAWQPRGVYFVNKKWAYVGVPAKGLPKKCKTKKKECQRYTYNAKTGKVKVGKSKGTVDSKGLNLKVDKANKYYWPAQAPKKGSRLHVSLRHQGASGCGYGFGKICHTYTWYLTLGKNGKFSEASQSTTNWSVPTDGWYVGSNDTKGKYRILGGGRIELKYANGKKVIRTIAVFTDAREKPSPRYEGLLLGGTKYYY</sequence>
<dbReference type="GO" id="GO:0005975">
    <property type="term" value="P:carbohydrate metabolic process"/>
    <property type="evidence" value="ECO:0007669"/>
    <property type="project" value="UniProtKB-ARBA"/>
</dbReference>
<gene>
    <name evidence="2" type="ORF">FB461_1704</name>
</gene>
<evidence type="ECO:0000313" key="2">
    <source>
        <dbReference type="EMBL" id="TQL62070.1"/>
    </source>
</evidence>